<dbReference type="Gene3D" id="1.10.10.10">
    <property type="entry name" value="Winged helix-like DNA-binding domain superfamily/Winged helix DNA-binding domain"/>
    <property type="match status" value="1"/>
</dbReference>
<dbReference type="PROSITE" id="PS50043">
    <property type="entry name" value="HTH_LUXR_2"/>
    <property type="match status" value="1"/>
</dbReference>
<dbReference type="PANTHER" id="PTHR44688:SF16">
    <property type="entry name" value="DNA-BINDING TRANSCRIPTIONAL ACTIVATOR DEVR_DOSR"/>
    <property type="match status" value="1"/>
</dbReference>
<protein>
    <submittedName>
        <fullName evidence="5">Helix-turn-helix transcriptional regulator</fullName>
    </submittedName>
</protein>
<evidence type="ECO:0000256" key="2">
    <source>
        <dbReference type="ARBA" id="ARBA00023125"/>
    </source>
</evidence>
<keyword evidence="6" id="KW-1185">Reference proteome</keyword>
<dbReference type="CDD" id="cd06170">
    <property type="entry name" value="LuxR_C_like"/>
    <property type="match status" value="1"/>
</dbReference>
<evidence type="ECO:0000313" key="5">
    <source>
        <dbReference type="EMBL" id="NEU76957.1"/>
    </source>
</evidence>
<evidence type="ECO:0000256" key="1">
    <source>
        <dbReference type="ARBA" id="ARBA00023015"/>
    </source>
</evidence>
<keyword evidence="3" id="KW-0804">Transcription</keyword>
<reference evidence="5 6" key="1">
    <citation type="journal article" date="2015" name="Genome Announc.">
        <title>Draft Genome Sequence of Cyanobacterium Hassallia byssoidea Strain VB512170, Isolated from Monuments in India.</title>
        <authorList>
            <person name="Singh D."/>
            <person name="Chandrababunaidu M.M."/>
            <person name="Panda A."/>
            <person name="Sen D."/>
            <person name="Bhattacharyya S."/>
            <person name="Adhikary S.P."/>
            <person name="Tripathy S."/>
        </authorList>
    </citation>
    <scope>NUCLEOTIDE SEQUENCE [LARGE SCALE GENOMIC DNA]</scope>
    <source>
        <strain evidence="5 6">VB512170</strain>
    </source>
</reference>
<dbReference type="PANTHER" id="PTHR44688">
    <property type="entry name" value="DNA-BINDING TRANSCRIPTIONAL ACTIVATOR DEVR_DOSR"/>
    <property type="match status" value="1"/>
</dbReference>
<dbReference type="RefSeq" id="WP_063842393.1">
    <property type="nucleotide sequence ID" value="NZ_JTCM02000143.1"/>
</dbReference>
<dbReference type="InterPro" id="IPR036388">
    <property type="entry name" value="WH-like_DNA-bd_sf"/>
</dbReference>
<dbReference type="SMART" id="SM00421">
    <property type="entry name" value="HTH_LUXR"/>
    <property type="match status" value="1"/>
</dbReference>
<dbReference type="GO" id="GO:0006355">
    <property type="term" value="P:regulation of DNA-templated transcription"/>
    <property type="evidence" value="ECO:0007669"/>
    <property type="project" value="InterPro"/>
</dbReference>
<feature type="domain" description="HTH luxR-type" evidence="4">
    <location>
        <begin position="1"/>
        <end position="63"/>
    </location>
</feature>
<dbReference type="PRINTS" id="PR00038">
    <property type="entry name" value="HTHLUXR"/>
</dbReference>
<accession>A0A846HHG1</accession>
<evidence type="ECO:0000256" key="3">
    <source>
        <dbReference type="ARBA" id="ARBA00023163"/>
    </source>
</evidence>
<keyword evidence="2" id="KW-0238">DNA-binding</keyword>
<name>A0A846HHG1_9CYAN</name>
<dbReference type="Proteomes" id="UP000031549">
    <property type="component" value="Unassembled WGS sequence"/>
</dbReference>
<proteinExistence type="predicted"/>
<dbReference type="SUPFAM" id="SSF46894">
    <property type="entry name" value="C-terminal effector domain of the bipartite response regulators"/>
    <property type="match status" value="1"/>
</dbReference>
<dbReference type="InterPro" id="IPR000792">
    <property type="entry name" value="Tscrpt_reg_LuxR_C"/>
</dbReference>
<keyword evidence="1" id="KW-0805">Transcription regulation</keyword>
<dbReference type="AlphaFoldDB" id="A0A846HHG1"/>
<comment type="caution">
    <text evidence="5">The sequence shown here is derived from an EMBL/GenBank/DDBJ whole genome shotgun (WGS) entry which is preliminary data.</text>
</comment>
<dbReference type="EMBL" id="JTCM02000143">
    <property type="protein sequence ID" value="NEU76957.1"/>
    <property type="molecule type" value="Genomic_DNA"/>
</dbReference>
<dbReference type="Pfam" id="PF00196">
    <property type="entry name" value="GerE"/>
    <property type="match status" value="1"/>
</dbReference>
<dbReference type="InterPro" id="IPR016032">
    <property type="entry name" value="Sig_transdc_resp-reg_C-effctor"/>
</dbReference>
<evidence type="ECO:0000313" key="6">
    <source>
        <dbReference type="Proteomes" id="UP000031549"/>
    </source>
</evidence>
<gene>
    <name evidence="5" type="ORF">PI95_031790</name>
</gene>
<dbReference type="GO" id="GO:0003677">
    <property type="term" value="F:DNA binding"/>
    <property type="evidence" value="ECO:0007669"/>
    <property type="project" value="UniProtKB-KW"/>
</dbReference>
<evidence type="ECO:0000259" key="4">
    <source>
        <dbReference type="PROSITE" id="PS50043"/>
    </source>
</evidence>
<organism evidence="5 6">
    <name type="scientific">Hassallia byssoidea VB512170</name>
    <dbReference type="NCBI Taxonomy" id="1304833"/>
    <lineage>
        <taxon>Bacteria</taxon>
        <taxon>Bacillati</taxon>
        <taxon>Cyanobacteriota</taxon>
        <taxon>Cyanophyceae</taxon>
        <taxon>Nostocales</taxon>
        <taxon>Tolypothrichaceae</taxon>
        <taxon>Hassallia</taxon>
    </lineage>
</organism>
<sequence>MYYELTPKEFETLTLVGQGKSNKEIAEIQVVSIRTIESHVSSILRETGCVSRNKLIILFLNSKDKFIPRAYKRTSTIEKQITQLFIERSGILPSSTAVAITGASRGYASNIIQKLRRIKNSQVLCK</sequence>